<dbReference type="GO" id="GO:0005737">
    <property type="term" value="C:cytoplasm"/>
    <property type="evidence" value="ECO:0007669"/>
    <property type="project" value="TreeGrafter"/>
</dbReference>
<dbReference type="CDD" id="cd21451">
    <property type="entry name" value="DLC-like_TCTEX1D"/>
    <property type="match status" value="1"/>
</dbReference>
<accession>A0AAD9VCX5</accession>
<organism evidence="2 3">
    <name type="scientific">Acropora cervicornis</name>
    <name type="common">Staghorn coral</name>
    <dbReference type="NCBI Taxonomy" id="6130"/>
    <lineage>
        <taxon>Eukaryota</taxon>
        <taxon>Metazoa</taxon>
        <taxon>Cnidaria</taxon>
        <taxon>Anthozoa</taxon>
        <taxon>Hexacorallia</taxon>
        <taxon>Scleractinia</taxon>
        <taxon>Astrocoeniina</taxon>
        <taxon>Acroporidae</taxon>
        <taxon>Acropora</taxon>
    </lineage>
</organism>
<proteinExistence type="inferred from homology"/>
<evidence type="ECO:0000256" key="1">
    <source>
        <dbReference type="ARBA" id="ARBA00005361"/>
    </source>
</evidence>
<dbReference type="Pfam" id="PF03645">
    <property type="entry name" value="Tctex-1"/>
    <property type="match status" value="1"/>
</dbReference>
<evidence type="ECO:0000313" key="2">
    <source>
        <dbReference type="EMBL" id="KAK2569719.1"/>
    </source>
</evidence>
<dbReference type="PANTHER" id="PTHR21255:SF65">
    <property type="entry name" value="TCTEX1 DOMAIN-CONTAINING PROTEIN 2"/>
    <property type="match status" value="1"/>
</dbReference>
<reference evidence="2" key="1">
    <citation type="journal article" date="2023" name="G3 (Bethesda)">
        <title>Whole genome assembly and annotation of the endangered Caribbean coral Acropora cervicornis.</title>
        <authorList>
            <person name="Selwyn J.D."/>
            <person name="Vollmer S.V."/>
        </authorList>
    </citation>
    <scope>NUCLEOTIDE SEQUENCE</scope>
    <source>
        <strain evidence="2">K2</strain>
    </source>
</reference>
<protein>
    <submittedName>
        <fullName evidence="2">Dynein light chain Tctex-type 5-B</fullName>
    </submittedName>
</protein>
<dbReference type="Proteomes" id="UP001249851">
    <property type="component" value="Unassembled WGS sequence"/>
</dbReference>
<sequence length="111" mass="12759">MDPKSIFVTEKVGGIIGEVLELHLKSKTYKADESKELSLKISDEIKTKVKEETLIERYKLVCIVWIGQDRGQGVYITSRCLWNSHFDNFAQNSYKNDHLFAQASVFALFVE</sequence>
<dbReference type="PANTHER" id="PTHR21255">
    <property type="entry name" value="T-COMPLEX-ASSOCIATED-TESTIS-EXPRESSED 1/ DYNEIN LIGHT CHAIN"/>
    <property type="match status" value="1"/>
</dbReference>
<comment type="similarity">
    <text evidence="1">Belongs to the dynein light chain Tctex-type family.</text>
</comment>
<dbReference type="InterPro" id="IPR038586">
    <property type="entry name" value="Tctex-1-like_sf"/>
</dbReference>
<comment type="caution">
    <text evidence="2">The sequence shown here is derived from an EMBL/GenBank/DDBJ whole genome shotgun (WGS) entry which is preliminary data.</text>
</comment>
<dbReference type="AlphaFoldDB" id="A0AAD9VCX5"/>
<dbReference type="GO" id="GO:0005868">
    <property type="term" value="C:cytoplasmic dynein complex"/>
    <property type="evidence" value="ECO:0007669"/>
    <property type="project" value="TreeGrafter"/>
</dbReference>
<dbReference type="InterPro" id="IPR005334">
    <property type="entry name" value="Tctex-1-like"/>
</dbReference>
<dbReference type="EMBL" id="JARQWQ010000009">
    <property type="protein sequence ID" value="KAK2569719.1"/>
    <property type="molecule type" value="Genomic_DNA"/>
</dbReference>
<evidence type="ECO:0000313" key="3">
    <source>
        <dbReference type="Proteomes" id="UP001249851"/>
    </source>
</evidence>
<dbReference type="GO" id="GO:0045505">
    <property type="term" value="F:dynein intermediate chain binding"/>
    <property type="evidence" value="ECO:0007669"/>
    <property type="project" value="TreeGrafter"/>
</dbReference>
<dbReference type="GO" id="GO:0007018">
    <property type="term" value="P:microtubule-based movement"/>
    <property type="evidence" value="ECO:0007669"/>
    <property type="project" value="TreeGrafter"/>
</dbReference>
<gene>
    <name evidence="2" type="ORF">P5673_005555</name>
</gene>
<reference evidence="2" key="2">
    <citation type="journal article" date="2023" name="Science">
        <title>Genomic signatures of disease resistance in endangered staghorn corals.</title>
        <authorList>
            <person name="Vollmer S.V."/>
            <person name="Selwyn J.D."/>
            <person name="Despard B.A."/>
            <person name="Roesel C.L."/>
        </authorList>
    </citation>
    <scope>NUCLEOTIDE SEQUENCE</scope>
    <source>
        <strain evidence="2">K2</strain>
    </source>
</reference>
<keyword evidence="3" id="KW-1185">Reference proteome</keyword>
<name>A0AAD9VCX5_ACRCE</name>
<dbReference type="Gene3D" id="3.30.1140.40">
    <property type="entry name" value="Tctex-1"/>
    <property type="match status" value="1"/>
</dbReference>